<dbReference type="Proteomes" id="UP000603317">
    <property type="component" value="Unassembled WGS sequence"/>
</dbReference>
<name>A0ABQ1FGI7_9SPHN</name>
<dbReference type="Pfam" id="PF01479">
    <property type="entry name" value="S4"/>
    <property type="match status" value="1"/>
</dbReference>
<feature type="domain" description="RNA-binding S4" evidence="2">
    <location>
        <begin position="1"/>
        <end position="70"/>
    </location>
</feature>
<dbReference type="SMART" id="SM00363">
    <property type="entry name" value="S4"/>
    <property type="match status" value="1"/>
</dbReference>
<evidence type="ECO:0000259" key="2">
    <source>
        <dbReference type="SMART" id="SM00363"/>
    </source>
</evidence>
<reference evidence="4" key="1">
    <citation type="journal article" date="2019" name="Int. J. Syst. Evol. Microbiol.">
        <title>The Global Catalogue of Microorganisms (GCM) 10K type strain sequencing project: providing services to taxonomists for standard genome sequencing and annotation.</title>
        <authorList>
            <consortium name="The Broad Institute Genomics Platform"/>
            <consortium name="The Broad Institute Genome Sequencing Center for Infectious Disease"/>
            <person name="Wu L."/>
            <person name="Ma J."/>
        </authorList>
    </citation>
    <scope>NUCLEOTIDE SEQUENCE [LARGE SCALE GENOMIC DNA]</scope>
    <source>
        <strain evidence="4">CGMCC 1.15297</strain>
    </source>
</reference>
<dbReference type="InterPro" id="IPR036986">
    <property type="entry name" value="S4_RNA-bd_sf"/>
</dbReference>
<keyword evidence="1" id="KW-0694">RNA-binding</keyword>
<gene>
    <name evidence="3" type="ORF">GCM10010923_23800</name>
</gene>
<dbReference type="RefSeq" id="WP_188642900.1">
    <property type="nucleotide sequence ID" value="NZ_BMID01000001.1"/>
</dbReference>
<evidence type="ECO:0000313" key="3">
    <source>
        <dbReference type="EMBL" id="GGA12290.1"/>
    </source>
</evidence>
<comment type="caution">
    <text evidence="3">The sequence shown here is derived from an EMBL/GenBank/DDBJ whole genome shotgun (WGS) entry which is preliminary data.</text>
</comment>
<protein>
    <recommendedName>
        <fullName evidence="2">RNA-binding S4 domain-containing protein</fullName>
    </recommendedName>
</protein>
<dbReference type="SUPFAM" id="SSF55174">
    <property type="entry name" value="Alpha-L RNA-binding motif"/>
    <property type="match status" value="1"/>
</dbReference>
<accession>A0ABQ1FGI7</accession>
<sequence length="101" mass="10941">MRIDKLLHALRLSKTRSAAQALVASGILRLNGERVLRAHRQVALGDVITLPAPDGVRIVEVTCLPKRRGPPGEARACYRELDAQGHSAIASDQRGRGDTPQ</sequence>
<dbReference type="PROSITE" id="PS50889">
    <property type="entry name" value="S4"/>
    <property type="match status" value="1"/>
</dbReference>
<dbReference type="InterPro" id="IPR002942">
    <property type="entry name" value="S4_RNA-bd"/>
</dbReference>
<evidence type="ECO:0000313" key="4">
    <source>
        <dbReference type="Proteomes" id="UP000603317"/>
    </source>
</evidence>
<dbReference type="Gene3D" id="3.10.290.10">
    <property type="entry name" value="RNA-binding S4 domain"/>
    <property type="match status" value="1"/>
</dbReference>
<keyword evidence="4" id="KW-1185">Reference proteome</keyword>
<dbReference type="EMBL" id="BMID01000001">
    <property type="protein sequence ID" value="GGA12290.1"/>
    <property type="molecule type" value="Genomic_DNA"/>
</dbReference>
<dbReference type="CDD" id="cd00165">
    <property type="entry name" value="S4"/>
    <property type="match status" value="1"/>
</dbReference>
<proteinExistence type="predicted"/>
<organism evidence="3 4">
    <name type="scientific">Blastomonas marina</name>
    <dbReference type="NCBI Taxonomy" id="1867408"/>
    <lineage>
        <taxon>Bacteria</taxon>
        <taxon>Pseudomonadati</taxon>
        <taxon>Pseudomonadota</taxon>
        <taxon>Alphaproteobacteria</taxon>
        <taxon>Sphingomonadales</taxon>
        <taxon>Sphingomonadaceae</taxon>
        <taxon>Blastomonas</taxon>
    </lineage>
</organism>
<evidence type="ECO:0000256" key="1">
    <source>
        <dbReference type="PROSITE-ProRule" id="PRU00182"/>
    </source>
</evidence>